<feature type="domain" description="Smf/DprA SLOG" evidence="2">
    <location>
        <begin position="76"/>
        <end position="285"/>
    </location>
</feature>
<evidence type="ECO:0000256" key="1">
    <source>
        <dbReference type="ARBA" id="ARBA00006525"/>
    </source>
</evidence>
<organism evidence="4 5">
    <name type="scientific">Candidatus Mediterraneibacter pullicola</name>
    <dbReference type="NCBI Taxonomy" id="2838682"/>
    <lineage>
        <taxon>Bacteria</taxon>
        <taxon>Bacillati</taxon>
        <taxon>Bacillota</taxon>
        <taxon>Clostridia</taxon>
        <taxon>Lachnospirales</taxon>
        <taxon>Lachnospiraceae</taxon>
        <taxon>Mediterraneibacter</taxon>
    </lineage>
</organism>
<comment type="caution">
    <text evidence="4">The sequence shown here is derived from an EMBL/GenBank/DDBJ whole genome shotgun (WGS) entry which is preliminary data.</text>
</comment>
<comment type="similarity">
    <text evidence="1">Belongs to the DprA/Smf family.</text>
</comment>
<dbReference type="InterPro" id="IPR041614">
    <property type="entry name" value="DprA_WH"/>
</dbReference>
<dbReference type="Gene3D" id="3.40.50.450">
    <property type="match status" value="1"/>
</dbReference>
<dbReference type="PANTHER" id="PTHR43022:SF1">
    <property type="entry name" value="PROTEIN SMF"/>
    <property type="match status" value="1"/>
</dbReference>
<dbReference type="AlphaFoldDB" id="A0A9D2HB84"/>
<dbReference type="NCBIfam" id="TIGR00732">
    <property type="entry name" value="dprA"/>
    <property type="match status" value="1"/>
</dbReference>
<dbReference type="Pfam" id="PF02481">
    <property type="entry name" value="DNA_processg_A"/>
    <property type="match status" value="1"/>
</dbReference>
<sequence length="368" mass="40985">MKYEYWMACLKGIASSKKMLLRKRVKTAEDLYYIEETELRKFEFLNEKERNTIQQARKHRNLGAEYEEMVRKGIRFIPWFSEKYPKRLKEIPDYPYALYVKGNLPEEETRRAAVIGARRCSPYGEKYAVEFARTLAGLGVEIISGMARGIDGMGHRGALLGGGRTYAVLGCGVDVCYPKEHIGLYVDILEQGGGILSEFPPGTAPLAQHFPARNRIISGLADAVLVMEAGRKSGSLITVDMALEQGRDVYALPGPVNSPLSDGCNRLIRQGAGILLSPEALAEEWGLGGKDVQLRENVSGKKEGKNEKVLETKEKLVYSCLGLYPKGVDQVAAETNLDIKAVMELLVTLELEGYIREISKNQYIIARC</sequence>
<name>A0A9D2HB84_9FIRM</name>
<dbReference type="InterPro" id="IPR057666">
    <property type="entry name" value="DrpA_SLOG"/>
</dbReference>
<reference evidence="4" key="2">
    <citation type="submission" date="2021-04" db="EMBL/GenBank/DDBJ databases">
        <authorList>
            <person name="Gilroy R."/>
        </authorList>
    </citation>
    <scope>NUCLEOTIDE SEQUENCE</scope>
    <source>
        <strain evidence="4">ChiSjej2B20-11307</strain>
    </source>
</reference>
<accession>A0A9D2HB84</accession>
<evidence type="ECO:0000259" key="2">
    <source>
        <dbReference type="Pfam" id="PF02481"/>
    </source>
</evidence>
<dbReference type="Proteomes" id="UP000824223">
    <property type="component" value="Unassembled WGS sequence"/>
</dbReference>
<evidence type="ECO:0000313" key="5">
    <source>
        <dbReference type="Proteomes" id="UP000824223"/>
    </source>
</evidence>
<dbReference type="InterPro" id="IPR003488">
    <property type="entry name" value="DprA"/>
</dbReference>
<dbReference type="GO" id="GO:0009294">
    <property type="term" value="P:DNA-mediated transformation"/>
    <property type="evidence" value="ECO:0007669"/>
    <property type="project" value="InterPro"/>
</dbReference>
<dbReference type="Gene3D" id="1.10.10.10">
    <property type="entry name" value="Winged helix-like DNA-binding domain superfamily/Winged helix DNA-binding domain"/>
    <property type="match status" value="1"/>
</dbReference>
<feature type="domain" description="DprA winged helix" evidence="3">
    <location>
        <begin position="310"/>
        <end position="356"/>
    </location>
</feature>
<gene>
    <name evidence="4" type="primary">dprA</name>
    <name evidence="4" type="ORF">H9798_07115</name>
</gene>
<evidence type="ECO:0000313" key="4">
    <source>
        <dbReference type="EMBL" id="HJA06891.1"/>
    </source>
</evidence>
<dbReference type="InterPro" id="IPR036388">
    <property type="entry name" value="WH-like_DNA-bd_sf"/>
</dbReference>
<reference evidence="4" key="1">
    <citation type="journal article" date="2021" name="PeerJ">
        <title>Extensive microbial diversity within the chicken gut microbiome revealed by metagenomics and culture.</title>
        <authorList>
            <person name="Gilroy R."/>
            <person name="Ravi A."/>
            <person name="Getino M."/>
            <person name="Pursley I."/>
            <person name="Horton D.L."/>
            <person name="Alikhan N.F."/>
            <person name="Baker D."/>
            <person name="Gharbi K."/>
            <person name="Hall N."/>
            <person name="Watson M."/>
            <person name="Adriaenssens E.M."/>
            <person name="Foster-Nyarko E."/>
            <person name="Jarju S."/>
            <person name="Secka A."/>
            <person name="Antonio M."/>
            <person name="Oren A."/>
            <person name="Chaudhuri R.R."/>
            <person name="La Ragione R."/>
            <person name="Hildebrand F."/>
            <person name="Pallen M.J."/>
        </authorList>
    </citation>
    <scope>NUCLEOTIDE SEQUENCE</scope>
    <source>
        <strain evidence="4">ChiSjej2B20-11307</strain>
    </source>
</reference>
<evidence type="ECO:0000259" key="3">
    <source>
        <dbReference type="Pfam" id="PF17782"/>
    </source>
</evidence>
<dbReference type="Pfam" id="PF17782">
    <property type="entry name" value="WHD_DprA"/>
    <property type="match status" value="1"/>
</dbReference>
<dbReference type="PANTHER" id="PTHR43022">
    <property type="entry name" value="PROTEIN SMF"/>
    <property type="match status" value="1"/>
</dbReference>
<dbReference type="SUPFAM" id="SSF102405">
    <property type="entry name" value="MCP/YpsA-like"/>
    <property type="match status" value="1"/>
</dbReference>
<proteinExistence type="inferred from homology"/>
<protein>
    <submittedName>
        <fullName evidence="4">DNA-processing protein DprA</fullName>
    </submittedName>
</protein>
<dbReference type="EMBL" id="DXAK01000036">
    <property type="protein sequence ID" value="HJA06891.1"/>
    <property type="molecule type" value="Genomic_DNA"/>
</dbReference>